<feature type="domain" description="C2H2-type" evidence="14">
    <location>
        <begin position="821"/>
        <end position="847"/>
    </location>
</feature>
<keyword evidence="10" id="KW-0539">Nucleus</keyword>
<dbReference type="GO" id="GO:0032502">
    <property type="term" value="P:developmental process"/>
    <property type="evidence" value="ECO:0007669"/>
    <property type="project" value="UniProtKB-ARBA"/>
</dbReference>
<reference evidence="15 16" key="1">
    <citation type="submission" date="2017-12" db="EMBL/GenBank/DDBJ databases">
        <title>Integrating genomic resources of turbot (Scophthalmus maximus) in depth evaluation of genetic and physical mapping variation across individuals.</title>
        <authorList>
            <person name="Martinez P."/>
        </authorList>
    </citation>
    <scope>NUCLEOTIDE SEQUENCE [LARGE SCALE GENOMIC DNA]</scope>
</reference>
<dbReference type="GO" id="GO:0000978">
    <property type="term" value="F:RNA polymerase II cis-regulatory region sequence-specific DNA binding"/>
    <property type="evidence" value="ECO:0007669"/>
    <property type="project" value="TreeGrafter"/>
</dbReference>
<comment type="subcellular location">
    <subcellularLocation>
        <location evidence="1">Nucleus</location>
    </subcellularLocation>
</comment>
<dbReference type="GO" id="GO:0005634">
    <property type="term" value="C:nucleus"/>
    <property type="evidence" value="ECO:0007669"/>
    <property type="project" value="UniProtKB-SubCell"/>
</dbReference>
<feature type="domain" description="C2H2-type" evidence="14">
    <location>
        <begin position="263"/>
        <end position="291"/>
    </location>
</feature>
<feature type="domain" description="C2H2-type" evidence="14">
    <location>
        <begin position="348"/>
        <end position="389"/>
    </location>
</feature>
<evidence type="ECO:0000259" key="14">
    <source>
        <dbReference type="PROSITE" id="PS50157"/>
    </source>
</evidence>
<dbReference type="SMART" id="SM00355">
    <property type="entry name" value="ZnF_C2H2"/>
    <property type="match status" value="14"/>
</dbReference>
<dbReference type="Pfam" id="PF00096">
    <property type="entry name" value="zf-C2H2"/>
    <property type="match status" value="9"/>
</dbReference>
<feature type="domain" description="C2H2-type" evidence="14">
    <location>
        <begin position="793"/>
        <end position="820"/>
    </location>
</feature>
<evidence type="ECO:0000256" key="5">
    <source>
        <dbReference type="ARBA" id="ARBA00022771"/>
    </source>
</evidence>
<dbReference type="Gene3D" id="3.30.160.60">
    <property type="entry name" value="Classic Zinc Finger"/>
    <property type="match status" value="15"/>
</dbReference>
<keyword evidence="7" id="KW-0805">Transcription regulation</keyword>
<keyword evidence="8" id="KW-0238">DNA-binding</keyword>
<proteinExistence type="inferred from homology"/>
<dbReference type="PROSITE" id="PS00028">
    <property type="entry name" value="ZINC_FINGER_C2H2_1"/>
    <property type="match status" value="12"/>
</dbReference>
<name>A0A2U9BRX9_SCOMX</name>
<dbReference type="FunFam" id="3.30.160.60:FF:001343">
    <property type="entry name" value="Zinc finger protein 568"/>
    <property type="match status" value="1"/>
</dbReference>
<dbReference type="GO" id="GO:0008270">
    <property type="term" value="F:zinc ion binding"/>
    <property type="evidence" value="ECO:0007669"/>
    <property type="project" value="UniProtKB-KW"/>
</dbReference>
<keyword evidence="5 11" id="KW-0863">Zinc-finger</keyword>
<evidence type="ECO:0000256" key="10">
    <source>
        <dbReference type="ARBA" id="ARBA00023242"/>
    </source>
</evidence>
<feature type="domain" description="C2H2-type" evidence="14">
    <location>
        <begin position="765"/>
        <end position="792"/>
    </location>
</feature>
<dbReference type="FunFam" id="3.30.160.60:FF:000100">
    <property type="entry name" value="Zinc finger 45-like"/>
    <property type="match status" value="1"/>
</dbReference>
<evidence type="ECO:0000313" key="16">
    <source>
        <dbReference type="Proteomes" id="UP000246464"/>
    </source>
</evidence>
<dbReference type="GO" id="GO:0001228">
    <property type="term" value="F:DNA-binding transcription activator activity, RNA polymerase II-specific"/>
    <property type="evidence" value="ECO:0007669"/>
    <property type="project" value="TreeGrafter"/>
</dbReference>
<evidence type="ECO:0000256" key="1">
    <source>
        <dbReference type="ARBA" id="ARBA00004123"/>
    </source>
</evidence>
<dbReference type="SUPFAM" id="SSF57667">
    <property type="entry name" value="beta-beta-alpha zinc fingers"/>
    <property type="match status" value="9"/>
</dbReference>
<feature type="domain" description="C2H2-type" evidence="14">
    <location>
        <begin position="390"/>
        <end position="417"/>
    </location>
</feature>
<dbReference type="FunFam" id="3.30.160.60:FF:002343">
    <property type="entry name" value="Zinc finger protein 33A"/>
    <property type="match status" value="2"/>
</dbReference>
<dbReference type="PROSITE" id="PS50157">
    <property type="entry name" value="ZINC_FINGER_C2H2_2"/>
    <property type="match status" value="13"/>
</dbReference>
<feature type="domain" description="C2H2-type" evidence="14">
    <location>
        <begin position="292"/>
        <end position="319"/>
    </location>
</feature>
<evidence type="ECO:0000256" key="11">
    <source>
        <dbReference type="PROSITE-ProRule" id="PRU00042"/>
    </source>
</evidence>
<dbReference type="FunFam" id="3.30.160.60:FF:000557">
    <property type="entry name" value="zinc finger and SCAN domain-containing protein 29"/>
    <property type="match status" value="1"/>
</dbReference>
<dbReference type="PANTHER" id="PTHR24376:SF250">
    <property type="entry name" value="ZINC FINGER PROTEIN 770"/>
    <property type="match status" value="1"/>
</dbReference>
<dbReference type="GO" id="GO:0045596">
    <property type="term" value="P:negative regulation of cell differentiation"/>
    <property type="evidence" value="ECO:0007669"/>
    <property type="project" value="UniProtKB-ARBA"/>
</dbReference>
<dbReference type="EMBL" id="CP026250">
    <property type="protein sequence ID" value="AWP06356.1"/>
    <property type="molecule type" value="Genomic_DNA"/>
</dbReference>
<accession>A0A2U9BRX9</accession>
<feature type="region of interest" description="Disordered" evidence="13">
    <location>
        <begin position="541"/>
        <end position="564"/>
    </location>
</feature>
<evidence type="ECO:0000256" key="8">
    <source>
        <dbReference type="ARBA" id="ARBA00023125"/>
    </source>
</evidence>
<gene>
    <name evidence="15" type="ORF">SMAX5B_004937</name>
</gene>
<feature type="compositionally biased region" description="Basic and acidic residues" evidence="13">
    <location>
        <begin position="544"/>
        <end position="564"/>
    </location>
</feature>
<keyword evidence="9" id="KW-0804">Transcription</keyword>
<dbReference type="FunFam" id="3.30.160.60:FF:001049">
    <property type="entry name" value="zinc finger protein 319"/>
    <property type="match status" value="2"/>
</dbReference>
<protein>
    <submittedName>
        <fullName evidence="15">Putative zinc finger protein 235-like</fullName>
    </submittedName>
</protein>
<evidence type="ECO:0000256" key="12">
    <source>
        <dbReference type="SAM" id="Coils"/>
    </source>
</evidence>
<feature type="domain" description="C2H2-type" evidence="14">
    <location>
        <begin position="494"/>
        <end position="521"/>
    </location>
</feature>
<dbReference type="FunFam" id="3.30.160.60:FF:000688">
    <property type="entry name" value="zinc finger protein 197 isoform X1"/>
    <property type="match status" value="1"/>
</dbReference>
<evidence type="ECO:0000256" key="13">
    <source>
        <dbReference type="SAM" id="MobiDB-lite"/>
    </source>
</evidence>
<feature type="domain" description="C2H2-type" evidence="14">
    <location>
        <begin position="418"/>
        <end position="445"/>
    </location>
</feature>
<keyword evidence="12" id="KW-0175">Coiled coil</keyword>
<evidence type="ECO:0000256" key="3">
    <source>
        <dbReference type="ARBA" id="ARBA00022723"/>
    </source>
</evidence>
<comment type="similarity">
    <text evidence="2">Belongs to the krueppel C2H2-type zinc-finger protein family.</text>
</comment>
<keyword evidence="3" id="KW-0479">Metal-binding</keyword>
<evidence type="ECO:0000256" key="4">
    <source>
        <dbReference type="ARBA" id="ARBA00022737"/>
    </source>
</evidence>
<dbReference type="InterPro" id="IPR013087">
    <property type="entry name" value="Znf_C2H2_type"/>
</dbReference>
<feature type="domain" description="C2H2-type" evidence="14">
    <location>
        <begin position="522"/>
        <end position="554"/>
    </location>
</feature>
<evidence type="ECO:0000256" key="6">
    <source>
        <dbReference type="ARBA" id="ARBA00022833"/>
    </source>
</evidence>
<evidence type="ECO:0000256" key="7">
    <source>
        <dbReference type="ARBA" id="ARBA00023015"/>
    </source>
</evidence>
<keyword evidence="6" id="KW-0862">Zinc</keyword>
<dbReference type="InterPro" id="IPR036236">
    <property type="entry name" value="Znf_C2H2_sf"/>
</dbReference>
<dbReference type="AlphaFoldDB" id="A0A2U9BRX9"/>
<sequence>MSAAVDFHPQIASIMEVLANAAVAEICKVVDDGYAVVQLEVSRGQKENEVLRRKIKLLELQVARYRAERAKGADGAFGCRFPGVRLLSRQSKGPLAGGVVGAGDSRPLNSDSDVTVAALDSSNLSEVIVIDGGGVSDKEGEECEWLHIEQTDREAGRGRHDQTTLPMIQCTGLESAGHRSVQVGSVLPRDDPPGTSSRETPNLVLLRPVPPCHRKPFSSRCHMSLYHAVTMDRPYGCTSCTKRFFLESDLQKHMARHTREKPYACPLCGKSFVCQSQLDIHHNRVHTGEKPYQCNQCGKSFGQLCSLKRHLKVHTGERPFPCLHCGKQFSNSTNLKVHQSVHTGEKRFHCSKCGKNFSFLSNLIRHQALHSASAAALERHQRVHTGERPYTCPHCGKGFTQPNNLRVHLLIHTGERRYRCTLCGKSFISSSHLKRHRTVHTQEKPYSCSRCGQSFSQMCSVRRHRQQSHYCGKAFNRPKKVEIHQRIHTGEKPFSCSTCGKTFSEAGNLRKHQRVHTGEKPYSCGLCGRGFAWIRNLKTHQQKSHPEFHSEEETQEQNRPKEEEHDVVLVKVENVEPGTGAPSQTGLSIQEGLVESSTDDYRGALPFDDAAQASTNRLCDLQESGGGFSEVSYGRSSLWTNGGSGYCHDNSLPGPSSHCAPLSYLPDTLIGAEPGSSGRGLAVENSAGRVLAVESSKGFHAFFEQECPVIDLSEECSPAQAPGDTQGGELSAQGSQLFLDPGPSKCQGRYSSANTQQKIPRKRACICRFCGKGFSSQANLESHLRTHTGERPYGCSICGKKFSQFWNLKIHRNIHTGERPYQCSLCPERFSDPSNLKKHQKRHHPQT</sequence>
<feature type="coiled-coil region" evidence="12">
    <location>
        <begin position="41"/>
        <end position="68"/>
    </location>
</feature>
<organism evidence="15 16">
    <name type="scientific">Scophthalmus maximus</name>
    <name type="common">Turbot</name>
    <name type="synonym">Psetta maxima</name>
    <dbReference type="NCBI Taxonomy" id="52904"/>
    <lineage>
        <taxon>Eukaryota</taxon>
        <taxon>Metazoa</taxon>
        <taxon>Chordata</taxon>
        <taxon>Craniata</taxon>
        <taxon>Vertebrata</taxon>
        <taxon>Euteleostomi</taxon>
        <taxon>Actinopterygii</taxon>
        <taxon>Neopterygii</taxon>
        <taxon>Teleostei</taxon>
        <taxon>Neoteleostei</taxon>
        <taxon>Acanthomorphata</taxon>
        <taxon>Carangaria</taxon>
        <taxon>Pleuronectiformes</taxon>
        <taxon>Pleuronectoidei</taxon>
        <taxon>Scophthalmidae</taxon>
        <taxon>Scophthalmus</taxon>
    </lineage>
</organism>
<keyword evidence="16" id="KW-1185">Reference proteome</keyword>
<keyword evidence="4" id="KW-0677">Repeat</keyword>
<feature type="domain" description="C2H2-type" evidence="14">
    <location>
        <begin position="320"/>
        <end position="347"/>
    </location>
</feature>
<dbReference type="FunFam" id="3.30.160.60:FF:000478">
    <property type="entry name" value="Zinc finger protein 133"/>
    <property type="match status" value="1"/>
</dbReference>
<evidence type="ECO:0000256" key="2">
    <source>
        <dbReference type="ARBA" id="ARBA00006991"/>
    </source>
</evidence>
<dbReference type="FunFam" id="3.30.160.60:FF:000358">
    <property type="entry name" value="zinc finger protein 24"/>
    <property type="match status" value="1"/>
</dbReference>
<dbReference type="FunFam" id="3.30.160.60:FF:000912">
    <property type="entry name" value="Zinc finger protein 660"/>
    <property type="match status" value="1"/>
</dbReference>
<feature type="domain" description="C2H2-type" evidence="14">
    <location>
        <begin position="235"/>
        <end position="262"/>
    </location>
</feature>
<dbReference type="Proteomes" id="UP000246464">
    <property type="component" value="Chromosome 8"/>
</dbReference>
<dbReference type="FunFam" id="3.30.160.60:FF:001498">
    <property type="entry name" value="Zinc finger protein 404"/>
    <property type="match status" value="1"/>
</dbReference>
<evidence type="ECO:0000313" key="15">
    <source>
        <dbReference type="EMBL" id="AWP06356.1"/>
    </source>
</evidence>
<dbReference type="PANTHER" id="PTHR24376">
    <property type="entry name" value="ZINC FINGER PROTEIN"/>
    <property type="match status" value="1"/>
</dbReference>
<evidence type="ECO:0000256" key="9">
    <source>
        <dbReference type="ARBA" id="ARBA00023163"/>
    </source>
</evidence>
<feature type="domain" description="C2H2-type" evidence="14">
    <location>
        <begin position="457"/>
        <end position="493"/>
    </location>
</feature>